<name>A0AAD7JQK7_9AGAR</name>
<keyword evidence="3" id="KW-1185">Reference proteome</keyword>
<accession>A0AAD7JQK7</accession>
<sequence>MCHGSNAVAVKIARINLVIVLDEATRGAHILLGESMRLGIVEEPVEAVKRGEAEDACAGEKQTGAGRVQFFLEAEQEFQRFGSSPDQLMEFAHRITSLPHPTTTPRGVAAMANPSRKLVFAWVSNAAPRPRAGPADPDRVVVHQRIRMRIVLGEKVPEPVPALWVDIRQSLEGHGFTVTFFRWIGGKSGCGGIGVAAGDTWVTIFRQIRVPVGHLTHKMKNFSSDLYPGQRKVVLLNTVLSILSSGTQHDGLAQGQISREGTYESREISGVESPAVKHSTLLNLIRDEERVGKWEPGFGRVERCENAARIGRGRGYEYTAKSRRPETLQMQRHGIISISAVGSTYSRAEWENQSAERSAKEEGNRVYGNGVHVRQGFGMGVLVVTRARSAGVEEQGLARDPKVVQRSGDGVEIGVHTDRGRRKEVRRWEGWLEQTKAVGQARVGRQATGGSGRRGLSDREGRRGVAWAWTKRGRRRHGYDVSEPRGLYDNMRKQRVASSRRWHQGATLKAEAFGTEGRERKWLGVAEWSRKGAPNEWEVLQDSPESDVSKNPGCTTKKGPSVQDIWRIFDFCTIPRCKICGGSNSSVLDLGIGQGVLINTRNDYRPLSAVKSDGNKVFGMKNHWGPWFDQPPPTVFPAVWIFFSTLVNEQPNALHKVGGYVRVFVVFGHFYTEIRPVYSEGMGMWLPEGFQPWLHIFEAKVGGRRPLFHALAEEVARHWYTCE</sequence>
<reference evidence="2" key="1">
    <citation type="submission" date="2023-03" db="EMBL/GenBank/DDBJ databases">
        <title>Massive genome expansion in bonnet fungi (Mycena s.s.) driven by repeated elements and novel gene families across ecological guilds.</title>
        <authorList>
            <consortium name="Lawrence Berkeley National Laboratory"/>
            <person name="Harder C.B."/>
            <person name="Miyauchi S."/>
            <person name="Viragh M."/>
            <person name="Kuo A."/>
            <person name="Thoen E."/>
            <person name="Andreopoulos B."/>
            <person name="Lu D."/>
            <person name="Skrede I."/>
            <person name="Drula E."/>
            <person name="Henrissat B."/>
            <person name="Morin E."/>
            <person name="Kohler A."/>
            <person name="Barry K."/>
            <person name="LaButti K."/>
            <person name="Morin E."/>
            <person name="Salamov A."/>
            <person name="Lipzen A."/>
            <person name="Mereny Z."/>
            <person name="Hegedus B."/>
            <person name="Baldrian P."/>
            <person name="Stursova M."/>
            <person name="Weitz H."/>
            <person name="Taylor A."/>
            <person name="Grigoriev I.V."/>
            <person name="Nagy L.G."/>
            <person name="Martin F."/>
            <person name="Kauserud H."/>
        </authorList>
    </citation>
    <scope>NUCLEOTIDE SEQUENCE</scope>
    <source>
        <strain evidence="2">CBHHK188m</strain>
    </source>
</reference>
<evidence type="ECO:0000256" key="1">
    <source>
        <dbReference type="SAM" id="MobiDB-lite"/>
    </source>
</evidence>
<protein>
    <submittedName>
        <fullName evidence="2">Uncharacterized protein</fullName>
    </submittedName>
</protein>
<dbReference type="AlphaFoldDB" id="A0AAD7JQK7"/>
<comment type="caution">
    <text evidence="2">The sequence shown here is derived from an EMBL/GenBank/DDBJ whole genome shotgun (WGS) entry which is preliminary data.</text>
</comment>
<dbReference type="Proteomes" id="UP001215280">
    <property type="component" value="Unassembled WGS sequence"/>
</dbReference>
<feature type="region of interest" description="Disordered" evidence="1">
    <location>
        <begin position="440"/>
        <end position="459"/>
    </location>
</feature>
<gene>
    <name evidence="2" type="ORF">DFH07DRAFT_1008759</name>
</gene>
<evidence type="ECO:0000313" key="3">
    <source>
        <dbReference type="Proteomes" id="UP001215280"/>
    </source>
</evidence>
<proteinExistence type="predicted"/>
<evidence type="ECO:0000313" key="2">
    <source>
        <dbReference type="EMBL" id="KAJ7768134.1"/>
    </source>
</evidence>
<organism evidence="2 3">
    <name type="scientific">Mycena maculata</name>
    <dbReference type="NCBI Taxonomy" id="230809"/>
    <lineage>
        <taxon>Eukaryota</taxon>
        <taxon>Fungi</taxon>
        <taxon>Dikarya</taxon>
        <taxon>Basidiomycota</taxon>
        <taxon>Agaricomycotina</taxon>
        <taxon>Agaricomycetes</taxon>
        <taxon>Agaricomycetidae</taxon>
        <taxon>Agaricales</taxon>
        <taxon>Marasmiineae</taxon>
        <taxon>Mycenaceae</taxon>
        <taxon>Mycena</taxon>
    </lineage>
</organism>
<dbReference type="EMBL" id="JARJLG010000028">
    <property type="protein sequence ID" value="KAJ7768134.1"/>
    <property type="molecule type" value="Genomic_DNA"/>
</dbReference>